<comment type="function">
    <text evidence="7">Functions as a peptidoglycan terminase that cleaves nascent peptidoglycan strands endolytically to terminate their elongation.</text>
</comment>
<dbReference type="Pfam" id="PF02618">
    <property type="entry name" value="YceG"/>
    <property type="match status" value="1"/>
</dbReference>
<dbReference type="Gene3D" id="3.30.1490.480">
    <property type="entry name" value="Endolytic murein transglycosylase"/>
    <property type="match status" value="1"/>
</dbReference>
<comment type="caution">
    <text evidence="8">The sequence shown here is derived from an EMBL/GenBank/DDBJ whole genome shotgun (WGS) entry which is preliminary data.</text>
</comment>
<dbReference type="EMBL" id="QLLL01000004">
    <property type="protein sequence ID" value="RAJ05262.1"/>
    <property type="molecule type" value="Genomic_DNA"/>
</dbReference>
<keyword evidence="1 7" id="KW-1003">Cell membrane</keyword>
<reference evidence="8 9" key="1">
    <citation type="submission" date="2018-06" db="EMBL/GenBank/DDBJ databases">
        <title>Genomic Encyclopedia of Archaeal and Bacterial Type Strains, Phase II (KMG-II): from individual species to whole genera.</title>
        <authorList>
            <person name="Goeker M."/>
        </authorList>
    </citation>
    <scope>NUCLEOTIDE SEQUENCE [LARGE SCALE GENOMIC DNA]</scope>
    <source>
        <strain evidence="8 9">DSM 23857</strain>
    </source>
</reference>
<dbReference type="PANTHER" id="PTHR30518:SF2">
    <property type="entry name" value="ENDOLYTIC MUREIN TRANSGLYCOSYLASE"/>
    <property type="match status" value="1"/>
</dbReference>
<gene>
    <name evidence="7" type="primary">mltG</name>
    <name evidence="8" type="ORF">LX64_02417</name>
</gene>
<dbReference type="GO" id="GO:0071555">
    <property type="term" value="P:cell wall organization"/>
    <property type="evidence" value="ECO:0007669"/>
    <property type="project" value="UniProtKB-KW"/>
</dbReference>
<accession>A0A327QNM9</accession>
<evidence type="ECO:0000256" key="5">
    <source>
        <dbReference type="ARBA" id="ARBA00023239"/>
    </source>
</evidence>
<evidence type="ECO:0000256" key="1">
    <source>
        <dbReference type="ARBA" id="ARBA00022475"/>
    </source>
</evidence>
<evidence type="ECO:0000256" key="3">
    <source>
        <dbReference type="ARBA" id="ARBA00022989"/>
    </source>
</evidence>
<evidence type="ECO:0000256" key="4">
    <source>
        <dbReference type="ARBA" id="ARBA00023136"/>
    </source>
</evidence>
<dbReference type="Proteomes" id="UP000249547">
    <property type="component" value="Unassembled WGS sequence"/>
</dbReference>
<keyword evidence="4 7" id="KW-0472">Membrane</keyword>
<dbReference type="GO" id="GO:0008932">
    <property type="term" value="F:lytic endotransglycosylase activity"/>
    <property type="evidence" value="ECO:0007669"/>
    <property type="project" value="UniProtKB-UniRule"/>
</dbReference>
<dbReference type="NCBIfam" id="TIGR00247">
    <property type="entry name" value="endolytic transglycosylase MltG"/>
    <property type="match status" value="1"/>
</dbReference>
<dbReference type="GO" id="GO:0005886">
    <property type="term" value="C:plasma membrane"/>
    <property type="evidence" value="ECO:0007669"/>
    <property type="project" value="UniProtKB-UniRule"/>
</dbReference>
<dbReference type="AlphaFoldDB" id="A0A327QNM9"/>
<dbReference type="EC" id="4.2.2.29" evidence="7"/>
<protein>
    <recommendedName>
        <fullName evidence="7">Endolytic murein transglycosylase</fullName>
        <ecNumber evidence="7">4.2.2.29</ecNumber>
    </recommendedName>
    <alternativeName>
        <fullName evidence="7">Peptidoglycan lytic transglycosylase</fullName>
    </alternativeName>
    <alternativeName>
        <fullName evidence="7">Peptidoglycan polymerization terminase</fullName>
    </alternativeName>
</protein>
<dbReference type="PANTHER" id="PTHR30518">
    <property type="entry name" value="ENDOLYTIC MUREIN TRANSGLYCOSYLASE"/>
    <property type="match status" value="1"/>
</dbReference>
<name>A0A327QNM9_9BACT</name>
<comment type="similarity">
    <text evidence="7">Belongs to the transglycosylase MltG family.</text>
</comment>
<evidence type="ECO:0000256" key="7">
    <source>
        <dbReference type="HAMAP-Rule" id="MF_02065"/>
    </source>
</evidence>
<keyword evidence="6 7" id="KW-0961">Cell wall biogenesis/degradation</keyword>
<feature type="site" description="Important for catalytic activity" evidence="7">
    <location>
        <position position="226"/>
    </location>
</feature>
<dbReference type="CDD" id="cd08010">
    <property type="entry name" value="MltG_like"/>
    <property type="match status" value="1"/>
</dbReference>
<organism evidence="8 9">
    <name type="scientific">Chitinophaga skermanii</name>
    <dbReference type="NCBI Taxonomy" id="331697"/>
    <lineage>
        <taxon>Bacteria</taxon>
        <taxon>Pseudomonadati</taxon>
        <taxon>Bacteroidota</taxon>
        <taxon>Chitinophagia</taxon>
        <taxon>Chitinophagales</taxon>
        <taxon>Chitinophagaceae</taxon>
        <taxon>Chitinophaga</taxon>
    </lineage>
</organism>
<evidence type="ECO:0000313" key="8">
    <source>
        <dbReference type="EMBL" id="RAJ05262.1"/>
    </source>
</evidence>
<keyword evidence="9" id="KW-1185">Reference proteome</keyword>
<keyword evidence="3 7" id="KW-1133">Transmembrane helix</keyword>
<evidence type="ECO:0000313" key="9">
    <source>
        <dbReference type="Proteomes" id="UP000249547"/>
    </source>
</evidence>
<dbReference type="InterPro" id="IPR003770">
    <property type="entry name" value="MLTG-like"/>
</dbReference>
<dbReference type="OrthoDB" id="9814591at2"/>
<evidence type="ECO:0000256" key="2">
    <source>
        <dbReference type="ARBA" id="ARBA00022692"/>
    </source>
</evidence>
<dbReference type="GO" id="GO:0009252">
    <property type="term" value="P:peptidoglycan biosynthetic process"/>
    <property type="evidence" value="ECO:0007669"/>
    <property type="project" value="UniProtKB-UniRule"/>
</dbReference>
<evidence type="ECO:0000256" key="6">
    <source>
        <dbReference type="ARBA" id="ARBA00023316"/>
    </source>
</evidence>
<proteinExistence type="inferred from homology"/>
<comment type="catalytic activity">
    <reaction evidence="7">
        <text>a peptidoglycan chain = a peptidoglycan chain with N-acetyl-1,6-anhydromuramyl-[peptide] at the reducing end + a peptidoglycan chain with N-acetylglucosamine at the non-reducing end.</text>
        <dbReference type="EC" id="4.2.2.29"/>
    </reaction>
</comment>
<dbReference type="RefSeq" id="WP_111597869.1">
    <property type="nucleotide sequence ID" value="NZ_QLLL01000004.1"/>
</dbReference>
<keyword evidence="5 7" id="KW-0456">Lyase</keyword>
<dbReference type="Gene3D" id="3.30.160.60">
    <property type="entry name" value="Classic Zinc Finger"/>
    <property type="match status" value="1"/>
</dbReference>
<dbReference type="HAMAP" id="MF_02065">
    <property type="entry name" value="MltG"/>
    <property type="match status" value="1"/>
</dbReference>
<sequence>MSKKQSKTKQNSTVKRIIVAVCCLLAGVAVYLAYQVFGPTARPYGDQKYFYIHTGSTYNDVLKGLQADGFVKHPKVFDLVANQLDYPSHVKAGRYEIKKGMSNFEIARMLRNGRQSPVRLVINKLRTKNDFIKLVDKNLEADSVSLRALLNDNVYLRQFGLDTQTVMCGIMPNTYEFFWNTSASKAFEKIEAEYKEFWTPERIAKATAQGLTPNKVIILASIVEEETNKNDEKSTIASVYLNRLRKNWRLGADPTVKFAIGDFTLRRIYNVHTQYESPYNTYRVFGLPPGPICTPSIASIEAVLNPVVSDYMFFCARADFSGYHAFAVTPAEHEANAKAYRDALSARNIK</sequence>
<keyword evidence="2 7" id="KW-0812">Transmembrane</keyword>